<keyword evidence="3" id="KW-1185">Reference proteome</keyword>
<dbReference type="GO" id="GO:0006361">
    <property type="term" value="P:transcription initiation at RNA polymerase I promoter"/>
    <property type="evidence" value="ECO:0007669"/>
    <property type="project" value="InterPro"/>
</dbReference>
<dbReference type="PANTHER" id="PTHR12790:SF0">
    <property type="entry name" value="RNA POLYMERASE I-SPECIFIC TRANSCRIPTION INITIATION FACTOR RRN3-RELATED"/>
    <property type="match status" value="1"/>
</dbReference>
<dbReference type="Proteomes" id="UP000688137">
    <property type="component" value="Unassembled WGS sequence"/>
</dbReference>
<reference evidence="2" key="1">
    <citation type="submission" date="2021-01" db="EMBL/GenBank/DDBJ databases">
        <authorList>
            <consortium name="Genoscope - CEA"/>
            <person name="William W."/>
        </authorList>
    </citation>
    <scope>NUCLEOTIDE SEQUENCE</scope>
</reference>
<organism evidence="2 3">
    <name type="scientific">Paramecium primaurelia</name>
    <dbReference type="NCBI Taxonomy" id="5886"/>
    <lineage>
        <taxon>Eukaryota</taxon>
        <taxon>Sar</taxon>
        <taxon>Alveolata</taxon>
        <taxon>Ciliophora</taxon>
        <taxon>Intramacronucleata</taxon>
        <taxon>Oligohymenophorea</taxon>
        <taxon>Peniculida</taxon>
        <taxon>Parameciidae</taxon>
        <taxon>Paramecium</taxon>
    </lineage>
</organism>
<name>A0A8S1MFR4_PARPR</name>
<comment type="caution">
    <text evidence="2">The sequence shown here is derived from an EMBL/GenBank/DDBJ whole genome shotgun (WGS) entry which is preliminary data.</text>
</comment>
<dbReference type="OMA" id="QEDISYI"/>
<evidence type="ECO:0000256" key="1">
    <source>
        <dbReference type="ARBA" id="ARBA00010098"/>
    </source>
</evidence>
<dbReference type="PANTHER" id="PTHR12790">
    <property type="entry name" value="TRANSCRIPTION INITIATION FACTOR IA RRN3"/>
    <property type="match status" value="1"/>
</dbReference>
<proteinExistence type="inferred from homology"/>
<protein>
    <submittedName>
        <fullName evidence="2">Uncharacterized protein</fullName>
    </submittedName>
</protein>
<dbReference type="EMBL" id="CAJJDM010000059">
    <property type="protein sequence ID" value="CAD8077472.1"/>
    <property type="molecule type" value="Genomic_DNA"/>
</dbReference>
<evidence type="ECO:0000313" key="2">
    <source>
        <dbReference type="EMBL" id="CAD8077472.1"/>
    </source>
</evidence>
<evidence type="ECO:0000313" key="3">
    <source>
        <dbReference type="Proteomes" id="UP000688137"/>
    </source>
</evidence>
<dbReference type="GO" id="GO:0001181">
    <property type="term" value="F:RNA polymerase I general transcription initiation factor activity"/>
    <property type="evidence" value="ECO:0007669"/>
    <property type="project" value="InterPro"/>
</dbReference>
<dbReference type="Pfam" id="PF05327">
    <property type="entry name" value="RRN3"/>
    <property type="match status" value="2"/>
</dbReference>
<dbReference type="AlphaFoldDB" id="A0A8S1MFR4"/>
<accession>A0A8S1MFR4</accession>
<dbReference type="InterPro" id="IPR007991">
    <property type="entry name" value="RNA_pol_I_trans_ini_fac_RRN3"/>
</dbReference>
<dbReference type="GO" id="GO:0005634">
    <property type="term" value="C:nucleus"/>
    <property type="evidence" value="ECO:0007669"/>
    <property type="project" value="TreeGrafter"/>
</dbReference>
<gene>
    <name evidence="2" type="ORF">PPRIM_AZ9-3.1.T0580130</name>
</gene>
<dbReference type="Pfam" id="PF11523">
    <property type="entry name" value="DUF3223"/>
    <property type="match status" value="1"/>
</dbReference>
<dbReference type="GO" id="GO:0001042">
    <property type="term" value="F:RNA polymerase I core binding"/>
    <property type="evidence" value="ECO:0007669"/>
    <property type="project" value="TreeGrafter"/>
</dbReference>
<comment type="similarity">
    <text evidence="1">Belongs to the RRN3 family.</text>
</comment>
<sequence length="682" mass="80425">MQKRPEDAKKEEQLFIYLQKSYADAQKGITNSMNKIIEEVCRKNKDIPQICLWVELFNRLLLQLQRNGNDAKMVIDIVLYKIPWFTSDNHFQVLPQFKKILFTILSMSPSQLVTIYRFLVQKLSLQMLIDSEQTRDDIPCEVMGQSYPSKAALQQQILIMTEAYQLTAENQIVKLSESHKQFIKEILIHHPKADEKLKGMLDIGYGYFPSKNKSKCFYIIKKDNSQEDISYIKGIDGLYNDIYRDKYFKSSNNIHSDAAIQIICEIIQIYKLSKEKLLETLSDLFPHKNQSEIHQRVYATNCMKLSDRIPELRSRIFKMVYIKILQIDSEIKYDPQCNNFIIKTTLQQHLNKKHRDDMCKKVDHLLFILFDYLDSKLGIANKSIFQIELNEDLIFKIFRELQSVFQEIMLKNQYYRMAHYVFLYFCSLPNSLQRINQLFLSQLVQNIRSNTLSKTEKINSLYYLSSLLVRCNSIKSTVFVKAIELLLEYLNDKSQQIEVELEHHLVQMMVFLISTKSPQLEVLKNQIHEAILKKSSTLQYIHYDILVKFNEVLLRSKSDDLRQKLIEITANTISKHIGNNCQGELITNYHSPNTPQKLIYDHESLFSKTSTQRTVVHKNQLDFYQPFNSMTLIYSEPFIKEFYRYDKELIKDEGGSLNNSHVEEKRIPQFFDAEKPQKKVKQ</sequence>